<accession>A0AA86TSA5</accession>
<reference evidence="1" key="1">
    <citation type="submission" date="2023-06" db="EMBL/GenBank/DDBJ databases">
        <authorList>
            <person name="Kurt Z."/>
        </authorList>
    </citation>
    <scope>NUCLEOTIDE SEQUENCE</scope>
</reference>
<reference evidence="2 3" key="2">
    <citation type="submission" date="2024-07" db="EMBL/GenBank/DDBJ databases">
        <authorList>
            <person name="Akdeniz Z."/>
        </authorList>
    </citation>
    <scope>NUCLEOTIDE SEQUENCE [LARGE SCALE GENOMIC DNA]</scope>
</reference>
<dbReference type="AlphaFoldDB" id="A0AA86TSA5"/>
<evidence type="ECO:0000313" key="3">
    <source>
        <dbReference type="Proteomes" id="UP001642409"/>
    </source>
</evidence>
<comment type="caution">
    <text evidence="1">The sequence shown here is derived from an EMBL/GenBank/DDBJ whole genome shotgun (WGS) entry which is preliminary data.</text>
</comment>
<proteinExistence type="predicted"/>
<evidence type="ECO:0000313" key="2">
    <source>
        <dbReference type="EMBL" id="CAL5971818.1"/>
    </source>
</evidence>
<dbReference type="Proteomes" id="UP001642409">
    <property type="component" value="Unassembled WGS sequence"/>
</dbReference>
<name>A0AA86TSA5_9EUKA</name>
<sequence>MQPNHIIDSQEELLYHFGSSTKLEICDLTQFMNLLALNVPAEVWEDASNKNLLSFSKELVQETKEFSFDTYSTQIEHIYLISFLTNLTELCFIQSQPKDDQNSKYTMIDDQNDYKFNRESSIGMVWNILISMEYM</sequence>
<gene>
    <name evidence="1" type="ORF">HINF_LOCUS14684</name>
    <name evidence="2" type="ORF">HINF_LOCUS1595</name>
</gene>
<organism evidence="1">
    <name type="scientific">Hexamita inflata</name>
    <dbReference type="NCBI Taxonomy" id="28002"/>
    <lineage>
        <taxon>Eukaryota</taxon>
        <taxon>Metamonada</taxon>
        <taxon>Diplomonadida</taxon>
        <taxon>Hexamitidae</taxon>
        <taxon>Hexamitinae</taxon>
        <taxon>Hexamita</taxon>
    </lineage>
</organism>
<keyword evidence="3" id="KW-1185">Reference proteome</keyword>
<dbReference type="EMBL" id="CATOUU010000380">
    <property type="protein sequence ID" value="CAI9927039.1"/>
    <property type="molecule type" value="Genomic_DNA"/>
</dbReference>
<evidence type="ECO:0000313" key="1">
    <source>
        <dbReference type="EMBL" id="CAI9927039.1"/>
    </source>
</evidence>
<protein>
    <submittedName>
        <fullName evidence="2">Hypothetical_protein</fullName>
    </submittedName>
</protein>
<dbReference type="EMBL" id="CAXDID020000003">
    <property type="protein sequence ID" value="CAL5971818.1"/>
    <property type="molecule type" value="Genomic_DNA"/>
</dbReference>